<evidence type="ECO:0000256" key="1">
    <source>
        <dbReference type="ARBA" id="ARBA00006484"/>
    </source>
</evidence>
<dbReference type="InterPro" id="IPR036291">
    <property type="entry name" value="NAD(P)-bd_dom_sf"/>
</dbReference>
<keyword evidence="4" id="KW-1185">Reference proteome</keyword>
<accession>A0ABR2UYB4</accession>
<evidence type="ECO:0000313" key="4">
    <source>
        <dbReference type="Proteomes" id="UP001408356"/>
    </source>
</evidence>
<keyword evidence="2" id="KW-0560">Oxidoreductase</keyword>
<name>A0ABR2UYB4_9PEZI</name>
<proteinExistence type="inferred from homology"/>
<evidence type="ECO:0000313" key="3">
    <source>
        <dbReference type="EMBL" id="KAK9419581.1"/>
    </source>
</evidence>
<dbReference type="Proteomes" id="UP001408356">
    <property type="component" value="Unassembled WGS sequence"/>
</dbReference>
<protein>
    <submittedName>
        <fullName evidence="3">Uncharacterized protein</fullName>
    </submittedName>
</protein>
<organism evidence="3 4">
    <name type="scientific">Seiridium unicorne</name>
    <dbReference type="NCBI Taxonomy" id="138068"/>
    <lineage>
        <taxon>Eukaryota</taxon>
        <taxon>Fungi</taxon>
        <taxon>Dikarya</taxon>
        <taxon>Ascomycota</taxon>
        <taxon>Pezizomycotina</taxon>
        <taxon>Sordariomycetes</taxon>
        <taxon>Xylariomycetidae</taxon>
        <taxon>Amphisphaeriales</taxon>
        <taxon>Sporocadaceae</taxon>
        <taxon>Seiridium</taxon>
    </lineage>
</organism>
<dbReference type="EMBL" id="JARVKF010000310">
    <property type="protein sequence ID" value="KAK9419581.1"/>
    <property type="molecule type" value="Genomic_DNA"/>
</dbReference>
<comment type="similarity">
    <text evidence="1">Belongs to the short-chain dehydrogenases/reductases (SDR) family.</text>
</comment>
<gene>
    <name evidence="3" type="ORF">SUNI508_07317</name>
</gene>
<comment type="caution">
    <text evidence="3">The sequence shown here is derived from an EMBL/GenBank/DDBJ whole genome shotgun (WGS) entry which is preliminary data.</text>
</comment>
<reference evidence="3 4" key="1">
    <citation type="journal article" date="2024" name="J. Plant Pathol.">
        <title>Sequence and assembly of the genome of Seiridium unicorne, isolate CBS 538.82, causal agent of cypress canker disease.</title>
        <authorList>
            <person name="Scali E."/>
            <person name="Rocca G.D."/>
            <person name="Danti R."/>
            <person name="Garbelotto M."/>
            <person name="Barberini S."/>
            <person name="Baroncelli R."/>
            <person name="Emiliani G."/>
        </authorList>
    </citation>
    <scope>NUCLEOTIDE SEQUENCE [LARGE SCALE GENOMIC DNA]</scope>
    <source>
        <strain evidence="3 4">BM-138-508</strain>
    </source>
</reference>
<sequence length="123" mass="12943">MLSVGQLSGPISSHQAPILTVFATVRNAPTISTAIPNADNVTVLMVDVLSSESIAIAMESVNKGGGGIFLPALDTSIADGKQLFDLNFWSPFAMLHSFAPLLIEAKGSIINNTSAMHMFLCHS</sequence>
<dbReference type="Gene3D" id="3.40.50.720">
    <property type="entry name" value="NAD(P)-binding Rossmann-like Domain"/>
    <property type="match status" value="1"/>
</dbReference>
<dbReference type="PANTHER" id="PTHR44169:SF6">
    <property type="entry name" value="NADPH-DEPENDENT 1-ACYLDIHYDROXYACETONE PHOSPHATE REDUCTASE"/>
    <property type="match status" value="1"/>
</dbReference>
<evidence type="ECO:0000256" key="2">
    <source>
        <dbReference type="ARBA" id="ARBA00023002"/>
    </source>
</evidence>
<dbReference type="PANTHER" id="PTHR44169">
    <property type="entry name" value="NADPH-DEPENDENT 1-ACYLDIHYDROXYACETONE PHOSPHATE REDUCTASE"/>
    <property type="match status" value="1"/>
</dbReference>
<dbReference type="SUPFAM" id="SSF51735">
    <property type="entry name" value="NAD(P)-binding Rossmann-fold domains"/>
    <property type="match status" value="1"/>
</dbReference>